<dbReference type="AlphaFoldDB" id="A0A6J2JT32"/>
<name>A0A6J2JT32_BOMMA</name>
<feature type="transmembrane region" description="Helical" evidence="2">
    <location>
        <begin position="100"/>
        <end position="119"/>
    </location>
</feature>
<evidence type="ECO:0000256" key="1">
    <source>
        <dbReference type="SAM" id="MobiDB-lite"/>
    </source>
</evidence>
<keyword evidence="3" id="KW-1185">Reference proteome</keyword>
<sequence length="203" mass="23174">MDLLIDYLKSFKLNRCCCLFSVRTGLLLIGYFNIIYDSMAIAAISEFLYSPIVQEVLDAITKEQMPFQNSIPIFCYITEFGFNVVLLCAVYRRDLHLLKIYLYGCFTILVTSILFYSVVIAGFDMLMEFVIVFSIILDVYVILLVRSEILEIKESQKNGGIPTLVMSSGMLDAQDPHDIKAQVDCKDKPSSEGRREQKTDNKK</sequence>
<dbReference type="OrthoDB" id="6895186at2759"/>
<dbReference type="RefSeq" id="XP_028032102.1">
    <property type="nucleotide sequence ID" value="XM_028176301.1"/>
</dbReference>
<feature type="region of interest" description="Disordered" evidence="1">
    <location>
        <begin position="179"/>
        <end position="203"/>
    </location>
</feature>
<evidence type="ECO:0000256" key="2">
    <source>
        <dbReference type="SAM" id="Phobius"/>
    </source>
</evidence>
<organism evidence="3 4">
    <name type="scientific">Bombyx mandarina</name>
    <name type="common">Wild silk moth</name>
    <name type="synonym">Wild silkworm</name>
    <dbReference type="NCBI Taxonomy" id="7092"/>
    <lineage>
        <taxon>Eukaryota</taxon>
        <taxon>Metazoa</taxon>
        <taxon>Ecdysozoa</taxon>
        <taxon>Arthropoda</taxon>
        <taxon>Hexapoda</taxon>
        <taxon>Insecta</taxon>
        <taxon>Pterygota</taxon>
        <taxon>Neoptera</taxon>
        <taxon>Endopterygota</taxon>
        <taxon>Lepidoptera</taxon>
        <taxon>Glossata</taxon>
        <taxon>Ditrysia</taxon>
        <taxon>Bombycoidea</taxon>
        <taxon>Bombycidae</taxon>
        <taxon>Bombycinae</taxon>
        <taxon>Bombyx</taxon>
    </lineage>
</organism>
<dbReference type="GeneID" id="114244463"/>
<keyword evidence="2" id="KW-1133">Transmembrane helix</keyword>
<gene>
    <name evidence="4" type="primary">LOC114244463</name>
</gene>
<keyword evidence="2" id="KW-0812">Transmembrane</keyword>
<dbReference type="Proteomes" id="UP000504629">
    <property type="component" value="Unplaced"/>
</dbReference>
<accession>A0A6J2JT32</accession>
<protein>
    <submittedName>
        <fullName evidence="4">Uncharacterized protein LOC114244463</fullName>
    </submittedName>
</protein>
<feature type="transmembrane region" description="Helical" evidence="2">
    <location>
        <begin position="71"/>
        <end position="91"/>
    </location>
</feature>
<dbReference type="KEGG" id="bman:114244463"/>
<proteinExistence type="predicted"/>
<reference evidence="4" key="1">
    <citation type="submission" date="2025-08" db="UniProtKB">
        <authorList>
            <consortium name="RefSeq"/>
        </authorList>
    </citation>
    <scope>IDENTIFICATION</scope>
    <source>
        <tissue evidence="4">Silk gland</tissue>
    </source>
</reference>
<feature type="transmembrane region" description="Helical" evidence="2">
    <location>
        <begin position="125"/>
        <end position="145"/>
    </location>
</feature>
<feature type="transmembrane region" description="Helical" evidence="2">
    <location>
        <begin position="20"/>
        <end position="44"/>
    </location>
</feature>
<keyword evidence="2" id="KW-0472">Membrane</keyword>
<evidence type="ECO:0000313" key="4">
    <source>
        <dbReference type="RefSeq" id="XP_028032102.1"/>
    </source>
</evidence>
<evidence type="ECO:0000313" key="3">
    <source>
        <dbReference type="Proteomes" id="UP000504629"/>
    </source>
</evidence>